<dbReference type="GO" id="GO:0006310">
    <property type="term" value="P:DNA recombination"/>
    <property type="evidence" value="ECO:0007669"/>
    <property type="project" value="UniProtKB-KW"/>
</dbReference>
<organism evidence="2 3">
    <name type="scientific">Lacipirellula limnantheis</name>
    <dbReference type="NCBI Taxonomy" id="2528024"/>
    <lineage>
        <taxon>Bacteria</taxon>
        <taxon>Pseudomonadati</taxon>
        <taxon>Planctomycetota</taxon>
        <taxon>Planctomycetia</taxon>
        <taxon>Pirellulales</taxon>
        <taxon>Lacipirellulaceae</taxon>
        <taxon>Lacipirellula</taxon>
    </lineage>
</organism>
<dbReference type="InterPro" id="IPR013762">
    <property type="entry name" value="Integrase-like_cat_sf"/>
</dbReference>
<evidence type="ECO:0000313" key="2">
    <source>
        <dbReference type="EMBL" id="QDT71688.1"/>
    </source>
</evidence>
<keyword evidence="3" id="KW-1185">Reference proteome</keyword>
<dbReference type="InterPro" id="IPR011010">
    <property type="entry name" value="DNA_brk_join_enz"/>
</dbReference>
<proteinExistence type="predicted"/>
<protein>
    <recommendedName>
        <fullName evidence="4">Tyr recombinase domain-containing protein</fullName>
    </recommendedName>
</protein>
<name>A0A517TTI2_9BACT</name>
<evidence type="ECO:0000313" key="3">
    <source>
        <dbReference type="Proteomes" id="UP000317909"/>
    </source>
</evidence>
<dbReference type="GO" id="GO:0015074">
    <property type="term" value="P:DNA integration"/>
    <property type="evidence" value="ECO:0007669"/>
    <property type="project" value="InterPro"/>
</dbReference>
<reference evidence="2 3" key="1">
    <citation type="submission" date="2019-02" db="EMBL/GenBank/DDBJ databases">
        <title>Deep-cultivation of Planctomycetes and their phenomic and genomic characterization uncovers novel biology.</title>
        <authorList>
            <person name="Wiegand S."/>
            <person name="Jogler M."/>
            <person name="Boedeker C."/>
            <person name="Pinto D."/>
            <person name="Vollmers J."/>
            <person name="Rivas-Marin E."/>
            <person name="Kohn T."/>
            <person name="Peeters S.H."/>
            <person name="Heuer A."/>
            <person name="Rast P."/>
            <person name="Oberbeckmann S."/>
            <person name="Bunk B."/>
            <person name="Jeske O."/>
            <person name="Meyerdierks A."/>
            <person name="Storesund J.E."/>
            <person name="Kallscheuer N."/>
            <person name="Luecker S."/>
            <person name="Lage O.M."/>
            <person name="Pohl T."/>
            <person name="Merkel B.J."/>
            <person name="Hornburger P."/>
            <person name="Mueller R.-W."/>
            <person name="Bruemmer F."/>
            <person name="Labrenz M."/>
            <person name="Spormann A.M."/>
            <person name="Op den Camp H."/>
            <person name="Overmann J."/>
            <person name="Amann R."/>
            <person name="Jetten M.S.M."/>
            <person name="Mascher T."/>
            <person name="Medema M.H."/>
            <person name="Devos D.P."/>
            <person name="Kaster A.-K."/>
            <person name="Ovreas L."/>
            <person name="Rohde M."/>
            <person name="Galperin M.Y."/>
            <person name="Jogler C."/>
        </authorList>
    </citation>
    <scope>NUCLEOTIDE SEQUENCE [LARGE SCALE GENOMIC DNA]</scope>
    <source>
        <strain evidence="2 3">I41</strain>
    </source>
</reference>
<gene>
    <name evidence="2" type="ORF">I41_08480</name>
</gene>
<sequence>MRRSTHWTPGLYLRREFGLLVVAATVGVSRVSLFSRSYDDRGIGYRVKTREVCSVLRRVIGDRTAGPLFQRPGSLAVRRRWQTAGLSKLIRAVEQAIAAAEQQAHRPLARTEIARLQRQVWRDAGALRTDQVRQSFIAVAQSCGLDGATCPKSWRHTFATLLQEANVDPLIRQLTMAHAPTFGPESALGMTAMYTHTRWSTQQREIARALRLWPASLLLAQQWAKGDTGC</sequence>
<dbReference type="Proteomes" id="UP000317909">
    <property type="component" value="Chromosome"/>
</dbReference>
<dbReference type="AlphaFoldDB" id="A0A517TTI2"/>
<dbReference type="KEGG" id="llh:I41_08480"/>
<evidence type="ECO:0008006" key="4">
    <source>
        <dbReference type="Google" id="ProtNLM"/>
    </source>
</evidence>
<evidence type="ECO:0000256" key="1">
    <source>
        <dbReference type="ARBA" id="ARBA00023172"/>
    </source>
</evidence>
<accession>A0A517TTI2</accession>
<dbReference type="SUPFAM" id="SSF56349">
    <property type="entry name" value="DNA breaking-rejoining enzymes"/>
    <property type="match status" value="1"/>
</dbReference>
<dbReference type="Gene3D" id="1.10.443.10">
    <property type="entry name" value="Intergrase catalytic core"/>
    <property type="match status" value="1"/>
</dbReference>
<keyword evidence="1" id="KW-0233">DNA recombination</keyword>
<dbReference type="EMBL" id="CP036339">
    <property type="protein sequence ID" value="QDT71688.1"/>
    <property type="molecule type" value="Genomic_DNA"/>
</dbReference>
<dbReference type="GO" id="GO:0003677">
    <property type="term" value="F:DNA binding"/>
    <property type="evidence" value="ECO:0007669"/>
    <property type="project" value="InterPro"/>
</dbReference>